<feature type="region of interest" description="Disordered" evidence="1">
    <location>
        <begin position="144"/>
        <end position="166"/>
    </location>
</feature>
<dbReference type="Gene3D" id="3.30.710.10">
    <property type="entry name" value="Potassium Channel Kv1.1, Chain A"/>
    <property type="match status" value="1"/>
</dbReference>
<dbReference type="InterPro" id="IPR000210">
    <property type="entry name" value="BTB/POZ_dom"/>
</dbReference>
<dbReference type="PANTHER" id="PTHR24410:SF23">
    <property type="entry name" value="BTB DOMAIN-CONTAINING PROTEIN-RELATED"/>
    <property type="match status" value="1"/>
</dbReference>
<feature type="domain" description="BTB" evidence="2">
    <location>
        <begin position="22"/>
        <end position="93"/>
    </location>
</feature>
<name>A0ABQ8YPW5_9EUKA</name>
<dbReference type="Pfam" id="PF00651">
    <property type="entry name" value="BTB"/>
    <property type="match status" value="1"/>
</dbReference>
<dbReference type="InterPro" id="IPR051481">
    <property type="entry name" value="BTB-POZ/Galectin-3-binding"/>
</dbReference>
<evidence type="ECO:0000259" key="2">
    <source>
        <dbReference type="PROSITE" id="PS50097"/>
    </source>
</evidence>
<reference evidence="3" key="1">
    <citation type="submission" date="2022-08" db="EMBL/GenBank/DDBJ databases">
        <title>Novel sulfate-reducing endosymbionts in the free-living metamonad Anaeramoeba.</title>
        <authorList>
            <person name="Jerlstrom-Hultqvist J."/>
            <person name="Cepicka I."/>
            <person name="Gallot-Lavallee L."/>
            <person name="Salas-Leiva D."/>
            <person name="Curtis B.A."/>
            <person name="Zahonova K."/>
            <person name="Pipaliya S."/>
            <person name="Dacks J."/>
            <person name="Roger A.J."/>
        </authorList>
    </citation>
    <scope>NUCLEOTIDE SEQUENCE</scope>
    <source>
        <strain evidence="3">Schooner1</strain>
    </source>
</reference>
<dbReference type="InterPro" id="IPR029062">
    <property type="entry name" value="Class_I_gatase-like"/>
</dbReference>
<dbReference type="PROSITE" id="PS50097">
    <property type="entry name" value="BTB"/>
    <property type="match status" value="1"/>
</dbReference>
<accession>A0ABQ8YPW5</accession>
<dbReference type="EMBL" id="JAOAOG010000131">
    <property type="protein sequence ID" value="KAJ6246647.1"/>
    <property type="molecule type" value="Genomic_DNA"/>
</dbReference>
<protein>
    <submittedName>
        <fullName evidence="3">Btb/poz domain-containing protein</fullName>
    </submittedName>
</protein>
<gene>
    <name evidence="3" type="ORF">M0813_01896</name>
</gene>
<proteinExistence type="predicted"/>
<dbReference type="SMART" id="SM00225">
    <property type="entry name" value="BTB"/>
    <property type="match status" value="1"/>
</dbReference>
<evidence type="ECO:0000313" key="4">
    <source>
        <dbReference type="Proteomes" id="UP001150062"/>
    </source>
</evidence>
<evidence type="ECO:0000256" key="1">
    <source>
        <dbReference type="SAM" id="MobiDB-lite"/>
    </source>
</evidence>
<dbReference type="SUPFAM" id="SSF52317">
    <property type="entry name" value="Class I glutamine amidotransferase-like"/>
    <property type="match status" value="1"/>
</dbReference>
<evidence type="ECO:0000313" key="3">
    <source>
        <dbReference type="EMBL" id="KAJ6246647.1"/>
    </source>
</evidence>
<keyword evidence="4" id="KW-1185">Reference proteome</keyword>
<feature type="compositionally biased region" description="Basic and acidic residues" evidence="1">
    <location>
        <begin position="244"/>
        <end position="304"/>
    </location>
</feature>
<organism evidence="3 4">
    <name type="scientific">Anaeramoeba flamelloides</name>
    <dbReference type="NCBI Taxonomy" id="1746091"/>
    <lineage>
        <taxon>Eukaryota</taxon>
        <taxon>Metamonada</taxon>
        <taxon>Anaeramoebidae</taxon>
        <taxon>Anaeramoeba</taxon>
    </lineage>
</organism>
<dbReference type="InterPro" id="IPR011333">
    <property type="entry name" value="SKP1/BTB/POZ_sf"/>
</dbReference>
<dbReference type="Proteomes" id="UP001150062">
    <property type="component" value="Unassembled WGS sequence"/>
</dbReference>
<dbReference type="PANTHER" id="PTHR24410">
    <property type="entry name" value="HL07962P-RELATED"/>
    <property type="match status" value="1"/>
</dbReference>
<feature type="region of interest" description="Disordered" evidence="1">
    <location>
        <begin position="244"/>
        <end position="310"/>
    </location>
</feature>
<comment type="caution">
    <text evidence="3">The sequence shown here is derived from an EMBL/GenBank/DDBJ whole genome shotgun (WGS) entry which is preliminary data.</text>
</comment>
<dbReference type="SUPFAM" id="SSF54695">
    <property type="entry name" value="POZ domain"/>
    <property type="match status" value="1"/>
</dbReference>
<feature type="region of interest" description="Disordered" evidence="1">
    <location>
        <begin position="181"/>
        <end position="206"/>
    </location>
</feature>
<sequence>MTTYSLPFSEMFEEYFNSPEFSDLLFYVGDPTETFYANRIILASSSEFFSQSLYITNPDLSIMRAEFTLTGVQPQVFKEYLKFCYTGALNPKSKNLQALRKLSIQFQTPTLLNLCNRFQSIPTTISAFSIPVPLSKPVFYNTEHSEEGKNTNNSTNGSKKKNVGNLNLDLKKQTTILNQEQEQQNLSTQKLDDNNNQIIEKEKEKEKVKEKEIGKVNEKNENKHEMMIENVQGNETEKEIEIEIEKNENKHEDKIENVEGNKMEKQKIQEKEQKIEQKIEQEKDKEQEKEQEQKQEQEKEIRKEKDKRKKTQVYYQESQEKLFHYFKPVRKIRIAIITGERDISYLQNVSNLILKSDTIESVKVFRGSTETPTFNELKQFDAAFIYTSDEPFHDSVAIGDLLVRYVKDGGGCVIASINCLDSSDDKQIDGGIINKRFLPIEKSPALINKKSRLNKKKILQNHPIMKNVSNFDGGSYSFRIETKTINEGAKIIATWEDGCILAAEMSSRHAQIAGRIVVLNFWPPSSEIDKNCWDSKSDGHLLISNSLEYVSFKLNNEFKC</sequence>